<dbReference type="Proteomes" id="UP001266305">
    <property type="component" value="Unassembled WGS sequence"/>
</dbReference>
<comment type="caution">
    <text evidence="2">The sequence shown here is derived from an EMBL/GenBank/DDBJ whole genome shotgun (WGS) entry which is preliminary data.</text>
</comment>
<feature type="non-terminal residue" evidence="2">
    <location>
        <position position="55"/>
    </location>
</feature>
<gene>
    <name evidence="2" type="ORF">P7K49_008529</name>
</gene>
<feature type="non-terminal residue" evidence="2">
    <location>
        <position position="1"/>
    </location>
</feature>
<protein>
    <submittedName>
        <fullName evidence="2">Uncharacterized protein</fullName>
    </submittedName>
</protein>
<dbReference type="EMBL" id="JASSZA010000004">
    <property type="protein sequence ID" value="KAK2114263.1"/>
    <property type="molecule type" value="Genomic_DNA"/>
</dbReference>
<accession>A0ABQ9W0B7</accession>
<evidence type="ECO:0000313" key="3">
    <source>
        <dbReference type="Proteomes" id="UP001266305"/>
    </source>
</evidence>
<keyword evidence="3" id="KW-1185">Reference proteome</keyword>
<name>A0ABQ9W0B7_SAGOE</name>
<evidence type="ECO:0000313" key="2">
    <source>
        <dbReference type="EMBL" id="KAK2114263.1"/>
    </source>
</evidence>
<evidence type="ECO:0000256" key="1">
    <source>
        <dbReference type="SAM" id="MobiDB-lite"/>
    </source>
</evidence>
<reference evidence="2 3" key="1">
    <citation type="submission" date="2023-05" db="EMBL/GenBank/DDBJ databases">
        <title>B98-5 Cell Line De Novo Hybrid Assembly: An Optical Mapping Approach.</title>
        <authorList>
            <person name="Kananen K."/>
            <person name="Auerbach J.A."/>
            <person name="Kautto E."/>
            <person name="Blachly J.S."/>
        </authorList>
    </citation>
    <scope>NUCLEOTIDE SEQUENCE [LARGE SCALE GENOMIC DNA]</scope>
    <source>
        <strain evidence="2">B95-8</strain>
        <tissue evidence="2">Cell line</tissue>
    </source>
</reference>
<feature type="region of interest" description="Disordered" evidence="1">
    <location>
        <begin position="1"/>
        <end position="55"/>
    </location>
</feature>
<feature type="compositionally biased region" description="Low complexity" evidence="1">
    <location>
        <begin position="27"/>
        <end position="39"/>
    </location>
</feature>
<proteinExistence type="predicted"/>
<organism evidence="2 3">
    <name type="scientific">Saguinus oedipus</name>
    <name type="common">Cotton-top tamarin</name>
    <name type="synonym">Oedipomidas oedipus</name>
    <dbReference type="NCBI Taxonomy" id="9490"/>
    <lineage>
        <taxon>Eukaryota</taxon>
        <taxon>Metazoa</taxon>
        <taxon>Chordata</taxon>
        <taxon>Craniata</taxon>
        <taxon>Vertebrata</taxon>
        <taxon>Euteleostomi</taxon>
        <taxon>Mammalia</taxon>
        <taxon>Eutheria</taxon>
        <taxon>Euarchontoglires</taxon>
        <taxon>Primates</taxon>
        <taxon>Haplorrhini</taxon>
        <taxon>Platyrrhini</taxon>
        <taxon>Cebidae</taxon>
        <taxon>Callitrichinae</taxon>
        <taxon>Saguinus</taxon>
    </lineage>
</organism>
<feature type="compositionally biased region" description="Basic and acidic residues" evidence="1">
    <location>
        <begin position="1"/>
        <end position="10"/>
    </location>
</feature>
<sequence length="55" mass="5446">DLARLGREEETGQAAAGVGGDMEKDAGAAVTRARAGAATSFPRSQAPPLSGPPQP</sequence>